<dbReference type="EMBL" id="AJGH01000055">
    <property type="protein sequence ID" value="EIC96169.1"/>
    <property type="molecule type" value="Genomic_DNA"/>
</dbReference>
<reference evidence="1 2" key="1">
    <citation type="submission" date="2012-03" db="EMBL/GenBank/DDBJ databases">
        <authorList>
            <person name="Durkin A.S."/>
            <person name="McCorrison J."/>
            <person name="Torralba M."/>
            <person name="Gillis M."/>
            <person name="Methe B."/>
            <person name="Sutton G."/>
            <person name="Nelson K.E."/>
        </authorList>
    </citation>
    <scope>NUCLEOTIDE SEQUENCE [LARGE SCALE GENOMIC DNA]</scope>
    <source>
        <strain evidence="1 2">F0468</strain>
    </source>
</reference>
<keyword evidence="2" id="KW-1185">Reference proteome</keyword>
<evidence type="ECO:0000313" key="2">
    <source>
        <dbReference type="Proteomes" id="UP000005039"/>
    </source>
</evidence>
<organism evidence="1 2">
    <name type="scientific">Lachnoanaerobaculum saburreum F0468</name>
    <dbReference type="NCBI Taxonomy" id="1095750"/>
    <lineage>
        <taxon>Bacteria</taxon>
        <taxon>Bacillati</taxon>
        <taxon>Bacillota</taxon>
        <taxon>Clostridia</taxon>
        <taxon>Lachnospirales</taxon>
        <taxon>Lachnospiraceae</taxon>
        <taxon>Lachnoanaerobaculum</taxon>
    </lineage>
</organism>
<sequence length="61" mass="6668">MCFNAFAFTSSNPDITIKSGDTGRTYTCNSPLGTEITMPVITKDVVLSVNQVDSKYVDIFL</sequence>
<dbReference type="PATRIC" id="fig|1095750.3.peg.1068"/>
<dbReference type="Proteomes" id="UP000005039">
    <property type="component" value="Unassembled WGS sequence"/>
</dbReference>
<evidence type="ECO:0000313" key="1">
    <source>
        <dbReference type="EMBL" id="EIC96169.1"/>
    </source>
</evidence>
<gene>
    <name evidence="1" type="ORF">HMPREF9970_0185</name>
</gene>
<proteinExistence type="predicted"/>
<accession>I0R911</accession>
<dbReference type="eggNOG" id="ENOG5030H2M">
    <property type="taxonomic scope" value="Bacteria"/>
</dbReference>
<comment type="caution">
    <text evidence="1">The sequence shown here is derived from an EMBL/GenBank/DDBJ whole genome shotgun (WGS) entry which is preliminary data.</text>
</comment>
<dbReference type="AlphaFoldDB" id="I0R911"/>
<protein>
    <submittedName>
        <fullName evidence="1">Uncharacterized protein</fullName>
    </submittedName>
</protein>
<name>I0R911_9FIRM</name>